<feature type="domain" description="Recombinase" evidence="3">
    <location>
        <begin position="181"/>
        <end position="322"/>
    </location>
</feature>
<dbReference type="SMART" id="SM00857">
    <property type="entry name" value="Resolvase"/>
    <property type="match status" value="1"/>
</dbReference>
<accession>A0A1I0NE82</accession>
<dbReference type="SUPFAM" id="SSF53041">
    <property type="entry name" value="Resolvase-like"/>
    <property type="match status" value="1"/>
</dbReference>
<keyword evidence="5" id="KW-1185">Reference proteome</keyword>
<dbReference type="InterPro" id="IPR025827">
    <property type="entry name" value="Zn_ribbon_recom_dom"/>
</dbReference>
<dbReference type="PANTHER" id="PTHR30461:SF23">
    <property type="entry name" value="DNA RECOMBINASE-RELATED"/>
    <property type="match status" value="1"/>
</dbReference>
<reference evidence="4 5" key="1">
    <citation type="submission" date="2016-10" db="EMBL/GenBank/DDBJ databases">
        <authorList>
            <person name="de Groot N.N."/>
        </authorList>
    </citation>
    <scope>NUCLEOTIDE SEQUENCE [LARGE SCALE GENOMIC DNA]</scope>
    <source>
        <strain evidence="4 5">DSM 9179</strain>
    </source>
</reference>
<dbReference type="EMBL" id="FOJI01000003">
    <property type="protein sequence ID" value="SEV99508.1"/>
    <property type="molecule type" value="Genomic_DNA"/>
</dbReference>
<dbReference type="InterPro" id="IPR038109">
    <property type="entry name" value="DNA_bind_recomb_sf"/>
</dbReference>
<dbReference type="InterPro" id="IPR050639">
    <property type="entry name" value="SSR_resolvase"/>
</dbReference>
<feature type="domain" description="Resolvase/invertase-type recombinase catalytic" evidence="2">
    <location>
        <begin position="25"/>
        <end position="173"/>
    </location>
</feature>
<dbReference type="Pfam" id="PF00239">
    <property type="entry name" value="Resolvase"/>
    <property type="match status" value="1"/>
</dbReference>
<dbReference type="Gene3D" id="3.90.1750.20">
    <property type="entry name" value="Putative Large Serine Recombinase, Chain B, Domain 2"/>
    <property type="match status" value="1"/>
</dbReference>
<dbReference type="GO" id="GO:0000150">
    <property type="term" value="F:DNA strand exchange activity"/>
    <property type="evidence" value="ECO:0007669"/>
    <property type="project" value="InterPro"/>
</dbReference>
<dbReference type="PROSITE" id="PS51737">
    <property type="entry name" value="RECOMBINASE_DNA_BIND"/>
    <property type="match status" value="1"/>
</dbReference>
<dbReference type="InterPro" id="IPR036162">
    <property type="entry name" value="Resolvase-like_N_sf"/>
</dbReference>
<dbReference type="OrthoDB" id="9784557at2"/>
<dbReference type="Pfam" id="PF13408">
    <property type="entry name" value="Zn_ribbon_recom"/>
    <property type="match status" value="1"/>
</dbReference>
<name>A0A1I0NE82_9FIRM</name>
<dbReference type="InterPro" id="IPR011109">
    <property type="entry name" value="DNA_bind_recombinase_dom"/>
</dbReference>
<dbReference type="Pfam" id="PF07508">
    <property type="entry name" value="Recombinase"/>
    <property type="match status" value="1"/>
</dbReference>
<evidence type="ECO:0000259" key="2">
    <source>
        <dbReference type="PROSITE" id="PS51736"/>
    </source>
</evidence>
<dbReference type="PANTHER" id="PTHR30461">
    <property type="entry name" value="DNA-INVERTASE FROM LAMBDOID PROPHAGE"/>
    <property type="match status" value="1"/>
</dbReference>
<dbReference type="GO" id="GO:0003677">
    <property type="term" value="F:DNA binding"/>
    <property type="evidence" value="ECO:0007669"/>
    <property type="project" value="InterPro"/>
</dbReference>
<gene>
    <name evidence="4" type="ORF">SAMN05421659_10331</name>
</gene>
<sequence length="564" mass="65387">MARKSKYVDNVVDNQTTNIEQNVVLTAIYARKSIEDDSSLEIQIAMLNDYINAQHDFVLYKIYSDNGFTGTNFERPGFKQMIEDMEAGKFTAVIVKDGSRLGRNYLEAGVYMENVFPAYKIRFISVNDHYDSADLKCKRDTISIPLKNMMNEQYSKDLSRKLTSAFRTKQLSGEYIGAYAPYGYSKDIGNCNKLVIDEETAPVVRRLFQMKIDGISDCEIAKILNKESVLSPFAHRYEKGLVKADKYKGMPWKKGTIAQILVSPMYLGNMVQGRFKQSLSNREVQHKRPENEWIIVENTHEALVSKETFDEVLHIIKLRKEKYQINLEQAGNKYSYENLFKGKIFCSDCGRAMVLGINHIKSGTQYYYRCRLYGESKGTECKQRSIRKDRLEAVVLDTIMMHFKNYSDYGKAIREMNKTPEARVKKKEYLEKICTLEKEKARNVTLAAGLHSDYKESLLDKEEYQFATSQYNDRISNLDSQIEAYRNKNNLYSEEYGGSDKLNKNIRKYCKVKKLNQEMVDQLISRIEVCQGGDIKINLNFKEKFDEQLSIVIQRRNEIYGIAE</sequence>
<protein>
    <submittedName>
        <fullName evidence="4">Site-specific DNA recombinase</fullName>
    </submittedName>
</protein>
<feature type="coiled-coil region" evidence="1">
    <location>
        <begin position="468"/>
        <end position="495"/>
    </location>
</feature>
<keyword evidence="1" id="KW-0175">Coiled coil</keyword>
<dbReference type="InterPro" id="IPR006119">
    <property type="entry name" value="Resolv_N"/>
</dbReference>
<evidence type="ECO:0000313" key="4">
    <source>
        <dbReference type="EMBL" id="SEV99508.1"/>
    </source>
</evidence>
<organism evidence="4 5">
    <name type="scientific">[Clostridium] fimetarium</name>
    <dbReference type="NCBI Taxonomy" id="99656"/>
    <lineage>
        <taxon>Bacteria</taxon>
        <taxon>Bacillati</taxon>
        <taxon>Bacillota</taxon>
        <taxon>Clostridia</taxon>
        <taxon>Lachnospirales</taxon>
        <taxon>Lachnospiraceae</taxon>
    </lineage>
</organism>
<dbReference type="RefSeq" id="WP_092451079.1">
    <property type="nucleotide sequence ID" value="NZ_FOJI01000003.1"/>
</dbReference>
<dbReference type="AlphaFoldDB" id="A0A1I0NE82"/>
<proteinExistence type="predicted"/>
<evidence type="ECO:0000259" key="3">
    <source>
        <dbReference type="PROSITE" id="PS51737"/>
    </source>
</evidence>
<dbReference type="PROSITE" id="PS51736">
    <property type="entry name" value="RECOMBINASES_3"/>
    <property type="match status" value="1"/>
</dbReference>
<dbReference type="Proteomes" id="UP000199701">
    <property type="component" value="Unassembled WGS sequence"/>
</dbReference>
<evidence type="ECO:0000313" key="5">
    <source>
        <dbReference type="Proteomes" id="UP000199701"/>
    </source>
</evidence>
<dbReference type="Gene3D" id="3.40.50.1390">
    <property type="entry name" value="Resolvase, N-terminal catalytic domain"/>
    <property type="match status" value="1"/>
</dbReference>
<evidence type="ECO:0000256" key="1">
    <source>
        <dbReference type="SAM" id="Coils"/>
    </source>
</evidence>
<dbReference type="STRING" id="99656.SAMN05421659_10331"/>